<protein>
    <recommendedName>
        <fullName evidence="3">Protein N-terminal asparagine amidohydrolase</fullName>
    </recommendedName>
</protein>
<reference evidence="1 2" key="1">
    <citation type="submission" date="2024-08" db="EMBL/GenBank/DDBJ databases">
        <authorList>
            <person name="Cucini C."/>
            <person name="Frati F."/>
        </authorList>
    </citation>
    <scope>NUCLEOTIDE SEQUENCE [LARGE SCALE GENOMIC DNA]</scope>
</reference>
<comment type="caution">
    <text evidence="1">The sequence shown here is derived from an EMBL/GenBank/DDBJ whole genome shotgun (WGS) entry which is preliminary data.</text>
</comment>
<accession>A0ABP1S1G2</accession>
<dbReference type="PANTHER" id="PTHR12498:SF0">
    <property type="entry name" value="PROTEIN N-TERMINAL ASPARAGINE AMIDOHYDROLASE"/>
    <property type="match status" value="1"/>
</dbReference>
<dbReference type="InterPro" id="IPR026750">
    <property type="entry name" value="NTAN1"/>
</dbReference>
<name>A0ABP1S1G2_9HEXA</name>
<dbReference type="Proteomes" id="UP001642540">
    <property type="component" value="Unassembled WGS sequence"/>
</dbReference>
<proteinExistence type="predicted"/>
<sequence length="318" mass="35526">MVLVIGGVKIEEVPHDSRALYHIAPHLKESGSLFAAALPKHLGPMGLLYVSQREFVACSPHDKNINIVATDGCTTCITIIFRHPTSGAVAFAHVEPVCVDGISAMLSRLQDLSAGYFDQGPVHMHIYGSFSDNRGYGEELLYSVLHYVHKEPYEIDLVAACVGVVNTVQRGDIPWPIVYGVGINIKTGEIFPATVLDKGPDIPLRNARLITGTHALLEVYDYVSGLLRIGPFHYQPIRSAEIMLQQPDEFLLQHLTSSPEVEAAYVVGEIKAAIKHVQDHPFPEITIFPDNRPRYYRKDENGHWVFVRLDPFRFDHLR</sequence>
<evidence type="ECO:0000313" key="2">
    <source>
        <dbReference type="Proteomes" id="UP001642540"/>
    </source>
</evidence>
<dbReference type="PANTHER" id="PTHR12498">
    <property type="entry name" value="N-TERMINAL ASPARAGINE AMIDOHYDROLASE"/>
    <property type="match status" value="1"/>
</dbReference>
<dbReference type="Pfam" id="PF14736">
    <property type="entry name" value="N_Asn_amidohyd"/>
    <property type="match status" value="1"/>
</dbReference>
<gene>
    <name evidence="1" type="ORF">ODALV1_LOCUS28688</name>
</gene>
<organism evidence="1 2">
    <name type="scientific">Orchesella dallaii</name>
    <dbReference type="NCBI Taxonomy" id="48710"/>
    <lineage>
        <taxon>Eukaryota</taxon>
        <taxon>Metazoa</taxon>
        <taxon>Ecdysozoa</taxon>
        <taxon>Arthropoda</taxon>
        <taxon>Hexapoda</taxon>
        <taxon>Collembola</taxon>
        <taxon>Entomobryomorpha</taxon>
        <taxon>Entomobryoidea</taxon>
        <taxon>Orchesellidae</taxon>
        <taxon>Orchesellinae</taxon>
        <taxon>Orchesella</taxon>
    </lineage>
</organism>
<keyword evidence="2" id="KW-1185">Reference proteome</keyword>
<dbReference type="EMBL" id="CAXLJM020000146">
    <property type="protein sequence ID" value="CAL8141377.1"/>
    <property type="molecule type" value="Genomic_DNA"/>
</dbReference>
<evidence type="ECO:0008006" key="3">
    <source>
        <dbReference type="Google" id="ProtNLM"/>
    </source>
</evidence>
<evidence type="ECO:0000313" key="1">
    <source>
        <dbReference type="EMBL" id="CAL8141377.1"/>
    </source>
</evidence>